<feature type="compositionally biased region" description="Low complexity" evidence="1">
    <location>
        <begin position="8"/>
        <end position="21"/>
    </location>
</feature>
<comment type="caution">
    <text evidence="2">The sequence shown here is derived from an EMBL/GenBank/DDBJ whole genome shotgun (WGS) entry which is preliminary data.</text>
</comment>
<gene>
    <name evidence="2" type="ORF">HII12_004425</name>
</gene>
<feature type="region of interest" description="Disordered" evidence="1">
    <location>
        <begin position="1"/>
        <end position="200"/>
    </location>
</feature>
<accession>A0A8H6B9B4</accession>
<protein>
    <submittedName>
        <fullName evidence="2">Uncharacterized protein</fullName>
    </submittedName>
</protein>
<evidence type="ECO:0000313" key="2">
    <source>
        <dbReference type="EMBL" id="KAF6007535.1"/>
    </source>
</evidence>
<sequence length="634" mass="66461">MPYFNWRKSSAGSQKGSSAPPESTSNGQPSASVIISSSKSGNSADASPEEISHSHSPTRMFSMFHFSRHKSSGSAAGSKAGMRSDQREEIDAEPEEIGAEREEVGAEPGEISAEPGEISAKHEERGSPLDTSDCIDGSAESGSVDSEKEEDSALGDPLAVPPAASRAERTERTEHTRCSQRDAHDVHDTQRHSSRKHKWKYHKKLQEAKGEYFDFQPVQRDAWWQHDGAAPANRRLSNSWSPNKPVAARARAGCAPLRRSSAFEPAHSSLISIPAPSRRSQCGVPTPGALPRSASCRGFQPASQRRSSSLRIQAPHLITEDFTSPVLDSTVELITNQNLNDVDVVQLGFRSPSSAFMRSVGRRRSTQSSAGTAGAADITGTSVSPTSAQLAPVPVQAAQQAAPVGSAGSNMSGESFSGAMDSGRKSISFYSYSDLVNFEKSSKLSRDLVMSPATAASSSVSTGGVSELSAGGSTGAGGSAGAGASILVRPGRSPDGKIRAVGMAGAVSSSLGAISPPSTTDDNCDLFSLSSEPEDNVNSMSSNGNEATDIISDWVPCGKRTRDQAAVGTPLETCFSRGANLEGGGLDAVLCGEGEESGSTEESNLERNEAVNVCSAKDLLQQRSRELHNSFGGN</sequence>
<feature type="compositionally biased region" description="Basic and acidic residues" evidence="1">
    <location>
        <begin position="166"/>
        <end position="191"/>
    </location>
</feature>
<dbReference type="Proteomes" id="UP000568158">
    <property type="component" value="Unassembled WGS sequence"/>
</dbReference>
<evidence type="ECO:0000313" key="3">
    <source>
        <dbReference type="Proteomes" id="UP000568158"/>
    </source>
</evidence>
<dbReference type="EMBL" id="JABCYN010000041">
    <property type="protein sequence ID" value="KAF6007535.1"/>
    <property type="molecule type" value="Genomic_DNA"/>
</dbReference>
<feature type="region of interest" description="Disordered" evidence="1">
    <location>
        <begin position="276"/>
        <end position="308"/>
    </location>
</feature>
<organism evidence="2 3">
    <name type="scientific">Dekkera bruxellensis</name>
    <name type="common">Brettanomyces custersii</name>
    <dbReference type="NCBI Taxonomy" id="5007"/>
    <lineage>
        <taxon>Eukaryota</taxon>
        <taxon>Fungi</taxon>
        <taxon>Dikarya</taxon>
        <taxon>Ascomycota</taxon>
        <taxon>Saccharomycotina</taxon>
        <taxon>Pichiomycetes</taxon>
        <taxon>Pichiales</taxon>
        <taxon>Pichiaceae</taxon>
        <taxon>Brettanomyces</taxon>
    </lineage>
</organism>
<proteinExistence type="predicted"/>
<name>A0A8H6B9B4_DEKBR</name>
<feature type="compositionally biased region" description="Low complexity" evidence="1">
    <location>
        <begin position="72"/>
        <end position="81"/>
    </location>
</feature>
<reference evidence="2 3" key="1">
    <citation type="journal article" date="2020" name="Appl. Microbiol. Biotechnol.">
        <title>Targeted gene deletion in Brettanomyces bruxellensis with an expression-free CRISPR-Cas9 system.</title>
        <authorList>
            <person name="Varela C."/>
            <person name="Bartel C."/>
            <person name="Onetto C."/>
            <person name="Borneman A."/>
        </authorList>
    </citation>
    <scope>NUCLEOTIDE SEQUENCE [LARGE SCALE GENOMIC DNA]</scope>
    <source>
        <strain evidence="2 3">AWRI1613</strain>
    </source>
</reference>
<feature type="compositionally biased region" description="Low complexity" evidence="1">
    <location>
        <begin position="366"/>
        <end position="387"/>
    </location>
</feature>
<evidence type="ECO:0000256" key="1">
    <source>
        <dbReference type="SAM" id="MobiDB-lite"/>
    </source>
</evidence>
<dbReference type="AlphaFoldDB" id="A0A8H6B9B4"/>
<feature type="compositionally biased region" description="Low complexity" evidence="1">
    <location>
        <begin position="30"/>
        <end position="46"/>
    </location>
</feature>
<feature type="region of interest" description="Disordered" evidence="1">
    <location>
        <begin position="357"/>
        <end position="387"/>
    </location>
</feature>